<protein>
    <submittedName>
        <fullName evidence="1">Uncharacterized protein</fullName>
    </submittedName>
</protein>
<reference evidence="1 2" key="1">
    <citation type="journal article" date="2019" name="Commun. Biol.">
        <title>The bagworm genome reveals a unique fibroin gene that provides high tensile strength.</title>
        <authorList>
            <person name="Kono N."/>
            <person name="Nakamura H."/>
            <person name="Ohtoshi R."/>
            <person name="Tomita M."/>
            <person name="Numata K."/>
            <person name="Arakawa K."/>
        </authorList>
    </citation>
    <scope>NUCLEOTIDE SEQUENCE [LARGE SCALE GENOMIC DNA]</scope>
</reference>
<comment type="caution">
    <text evidence="1">The sequence shown here is derived from an EMBL/GenBank/DDBJ whole genome shotgun (WGS) entry which is preliminary data.</text>
</comment>
<dbReference type="Proteomes" id="UP000299102">
    <property type="component" value="Unassembled WGS sequence"/>
</dbReference>
<sequence>MIIGRVMLMRPAAGREVILPSIPPRAVAPPVPRAGWRLLHYDRPPRLARPVISRCCLGAGAAPAADSYAVRCLTGLLEFNRALFVAFVLASEIISDIGIDNGTKSEVENRDRGQNRECRIKIKKFTGTRIENENQFGIYNKGFHTKDK</sequence>
<evidence type="ECO:0000313" key="1">
    <source>
        <dbReference type="EMBL" id="GBP66019.1"/>
    </source>
</evidence>
<gene>
    <name evidence="1" type="ORF">EVAR_47519_1</name>
</gene>
<dbReference type="AlphaFoldDB" id="A0A4C1XUY2"/>
<keyword evidence="2" id="KW-1185">Reference proteome</keyword>
<organism evidence="1 2">
    <name type="scientific">Eumeta variegata</name>
    <name type="common">Bagworm moth</name>
    <name type="synonym">Eumeta japonica</name>
    <dbReference type="NCBI Taxonomy" id="151549"/>
    <lineage>
        <taxon>Eukaryota</taxon>
        <taxon>Metazoa</taxon>
        <taxon>Ecdysozoa</taxon>
        <taxon>Arthropoda</taxon>
        <taxon>Hexapoda</taxon>
        <taxon>Insecta</taxon>
        <taxon>Pterygota</taxon>
        <taxon>Neoptera</taxon>
        <taxon>Endopterygota</taxon>
        <taxon>Lepidoptera</taxon>
        <taxon>Glossata</taxon>
        <taxon>Ditrysia</taxon>
        <taxon>Tineoidea</taxon>
        <taxon>Psychidae</taxon>
        <taxon>Oiketicinae</taxon>
        <taxon>Eumeta</taxon>
    </lineage>
</organism>
<proteinExistence type="predicted"/>
<accession>A0A4C1XUY2</accession>
<dbReference type="EMBL" id="BGZK01000945">
    <property type="protein sequence ID" value="GBP66019.1"/>
    <property type="molecule type" value="Genomic_DNA"/>
</dbReference>
<name>A0A4C1XUY2_EUMVA</name>
<evidence type="ECO:0000313" key="2">
    <source>
        <dbReference type="Proteomes" id="UP000299102"/>
    </source>
</evidence>